<dbReference type="InterPro" id="IPR002559">
    <property type="entry name" value="Transposase_11"/>
</dbReference>
<dbReference type="Proteomes" id="UP001165368">
    <property type="component" value="Unassembled WGS sequence"/>
</dbReference>
<dbReference type="PANTHER" id="PTHR30007">
    <property type="entry name" value="PHP DOMAIN PROTEIN"/>
    <property type="match status" value="1"/>
</dbReference>
<evidence type="ECO:0000313" key="2">
    <source>
        <dbReference type="EMBL" id="MCG2624107.1"/>
    </source>
</evidence>
<proteinExistence type="predicted"/>
<accession>A0ABS9LBQ5</accession>
<evidence type="ECO:0000313" key="3">
    <source>
        <dbReference type="Proteomes" id="UP001165368"/>
    </source>
</evidence>
<sequence length="144" mass="15943">MNGRKRHVVTDTIGLLVVVLVTAGSVQYRDGGRPVLKRARAKMPSHARVWADGGYAGGMVESARSLLGISLEIVKKPEGQHAFEVLPRRWVVERTLSWLVRCRRMGRGCERLPAHAEAMVKCALIGLMARRLTPAPGRRPWQAA</sequence>
<comment type="caution">
    <text evidence="2">The sequence shown here is derived from an EMBL/GenBank/DDBJ whole genome shotgun (WGS) entry which is preliminary data.</text>
</comment>
<dbReference type="EMBL" id="JAKLTQ010000020">
    <property type="protein sequence ID" value="MCG2624107.1"/>
    <property type="molecule type" value="Genomic_DNA"/>
</dbReference>
<dbReference type="PANTHER" id="PTHR30007:SF0">
    <property type="entry name" value="TRANSPOSASE"/>
    <property type="match status" value="1"/>
</dbReference>
<protein>
    <submittedName>
        <fullName evidence="2">Transposase</fullName>
    </submittedName>
</protein>
<gene>
    <name evidence="2" type="ORF">LVY72_19655</name>
</gene>
<name>A0ABS9LBQ5_9MICC</name>
<organism evidence="2 3">
    <name type="scientific">Arthrobacter hankyongi</name>
    <dbReference type="NCBI Taxonomy" id="2904801"/>
    <lineage>
        <taxon>Bacteria</taxon>
        <taxon>Bacillati</taxon>
        <taxon>Actinomycetota</taxon>
        <taxon>Actinomycetes</taxon>
        <taxon>Micrococcales</taxon>
        <taxon>Micrococcaceae</taxon>
        <taxon>Arthrobacter</taxon>
    </lineage>
</organism>
<feature type="domain" description="Transposase IS4-like" evidence="1">
    <location>
        <begin position="2"/>
        <end position="124"/>
    </location>
</feature>
<dbReference type="Pfam" id="PF01609">
    <property type="entry name" value="DDE_Tnp_1"/>
    <property type="match status" value="1"/>
</dbReference>
<evidence type="ECO:0000259" key="1">
    <source>
        <dbReference type="Pfam" id="PF01609"/>
    </source>
</evidence>
<reference evidence="2" key="1">
    <citation type="submission" date="2022-01" db="EMBL/GenBank/DDBJ databases">
        <authorList>
            <person name="Jo J.-H."/>
            <person name="Im W.-T."/>
        </authorList>
    </citation>
    <scope>NUCLEOTIDE SEQUENCE</scope>
    <source>
        <strain evidence="2">I2-34</strain>
    </source>
</reference>
<keyword evidence="3" id="KW-1185">Reference proteome</keyword>